<keyword evidence="2" id="KW-1185">Reference proteome</keyword>
<name>U4L030_PYROM</name>
<gene>
    <name evidence="1" type="ORF">PCON_07902</name>
</gene>
<accession>U4L030</accession>
<evidence type="ECO:0000313" key="2">
    <source>
        <dbReference type="Proteomes" id="UP000018144"/>
    </source>
</evidence>
<protein>
    <submittedName>
        <fullName evidence="1">Uncharacterized protein</fullName>
    </submittedName>
</protein>
<organism evidence="1 2">
    <name type="scientific">Pyronema omphalodes (strain CBS 100304)</name>
    <name type="common">Pyronema confluens</name>
    <dbReference type="NCBI Taxonomy" id="1076935"/>
    <lineage>
        <taxon>Eukaryota</taxon>
        <taxon>Fungi</taxon>
        <taxon>Dikarya</taxon>
        <taxon>Ascomycota</taxon>
        <taxon>Pezizomycotina</taxon>
        <taxon>Pezizomycetes</taxon>
        <taxon>Pezizales</taxon>
        <taxon>Pyronemataceae</taxon>
        <taxon>Pyronema</taxon>
    </lineage>
</organism>
<dbReference type="Proteomes" id="UP000018144">
    <property type="component" value="Unassembled WGS sequence"/>
</dbReference>
<dbReference type="EMBL" id="HF935408">
    <property type="protein sequence ID" value="CCX08309.1"/>
    <property type="molecule type" value="Genomic_DNA"/>
</dbReference>
<dbReference type="AlphaFoldDB" id="U4L030"/>
<reference evidence="1 2" key="1">
    <citation type="journal article" date="2013" name="PLoS Genet.">
        <title>The genome and development-dependent transcriptomes of Pyronema confluens: a window into fungal evolution.</title>
        <authorList>
            <person name="Traeger S."/>
            <person name="Altegoer F."/>
            <person name="Freitag M."/>
            <person name="Gabaldon T."/>
            <person name="Kempken F."/>
            <person name="Kumar A."/>
            <person name="Marcet-Houben M."/>
            <person name="Poggeler S."/>
            <person name="Stajich J.E."/>
            <person name="Nowrousian M."/>
        </authorList>
    </citation>
    <scope>NUCLEOTIDE SEQUENCE [LARGE SCALE GENOMIC DNA]</scope>
    <source>
        <strain evidence="2">CBS 100304</strain>
        <tissue evidence="1">Vegetative mycelium</tissue>
    </source>
</reference>
<evidence type="ECO:0000313" key="1">
    <source>
        <dbReference type="EMBL" id="CCX08309.1"/>
    </source>
</evidence>
<proteinExistence type="predicted"/>
<sequence>MFSLNTQPPSSAINIWLRKESQGYPPISTSLRHATRPMNSSWTAGIPQKYCSRSAYKRWKWMTNGLRK</sequence>